<dbReference type="PROSITE" id="PS50835">
    <property type="entry name" value="IG_LIKE"/>
    <property type="match status" value="4"/>
</dbReference>
<dbReference type="CDD" id="cd00098">
    <property type="entry name" value="IgC1"/>
    <property type="match status" value="1"/>
</dbReference>
<sequence length="447" mass="48862">MCGILLYFYSGILITVVSPFLATSTAPTVFPLVPCGTESGDMVTLGCLATGFNPPAVTFSWNKGSTALTDFIQYPAVQKGDVYTGVSQLAILISNFSYNPQKFTFIVTTSDSNVCLVFLTFLLTALPSSSPFIQVEIPSFKTVITSNTDMQATCLVHTYFDATITWLIDGKAVTKTATREKNATHIISNLSVSSTQWENMKNVTCKAEHKCFTSAEKTINNAVGVYVQGPLPQLTESKEHVTITCLLVGPNLSDFSITWRVGGSKIPESYGVLTNLSVSHNNGTETRQSFLKVLAVDWDAHTNISCEGKHPCSNHGNEDHISKSRGNIRNVTNLSKLHVPLVVTVFLWFSSFCSDILTLVCLVSEYFPANIIVHWEEDGRTLASSHYVNSPPWKYSGSSSYSMSSRLNISKTEATRSTYSCVVKQESSKAPVKDNITDVFGTASFTD</sequence>
<evidence type="ECO:0000313" key="4">
    <source>
        <dbReference type="Ensembl" id="ENSMZEP00005016905.1"/>
    </source>
</evidence>
<reference evidence="4 5" key="1">
    <citation type="journal article" date="2014" name="Nature">
        <title>The genomic substrate for adaptive radiation in African cichlid fish.</title>
        <authorList>
            <person name="Brawand D."/>
            <person name="Wagner C.E."/>
            <person name="Li Y.I."/>
            <person name="Malinsky M."/>
            <person name="Keller I."/>
            <person name="Fan S."/>
            <person name="Simakov O."/>
            <person name="Ng A.Y."/>
            <person name="Lim Z.W."/>
            <person name="Bezault E."/>
            <person name="Turner-Maier J."/>
            <person name="Johnson J."/>
            <person name="Alcazar R."/>
            <person name="Noh H.J."/>
            <person name="Russell P."/>
            <person name="Aken B."/>
            <person name="Alfoldi J."/>
            <person name="Amemiya C."/>
            <person name="Azzouzi N."/>
            <person name="Baroiller J.F."/>
            <person name="Barloy-Hubler F."/>
            <person name="Berlin A."/>
            <person name="Bloomquist R."/>
            <person name="Carleton K.L."/>
            <person name="Conte M.A."/>
            <person name="D'Cotta H."/>
            <person name="Eshel O."/>
            <person name="Gaffney L."/>
            <person name="Galibert F."/>
            <person name="Gante H.F."/>
            <person name="Gnerre S."/>
            <person name="Greuter L."/>
            <person name="Guyon R."/>
            <person name="Haddad N.S."/>
            <person name="Haerty W."/>
            <person name="Harris R.M."/>
            <person name="Hofmann H.A."/>
            <person name="Hourlier T."/>
            <person name="Hulata G."/>
            <person name="Jaffe D.B."/>
            <person name="Lara M."/>
            <person name="Lee A.P."/>
            <person name="MacCallum I."/>
            <person name="Mwaiko S."/>
            <person name="Nikaido M."/>
            <person name="Nishihara H."/>
            <person name="Ozouf-Costaz C."/>
            <person name="Penman D.J."/>
            <person name="Przybylski D."/>
            <person name="Rakotomanga M."/>
            <person name="Renn S.C.P."/>
            <person name="Ribeiro F.J."/>
            <person name="Ron M."/>
            <person name="Salzburger W."/>
            <person name="Sanchez-Pulido L."/>
            <person name="Santos M.E."/>
            <person name="Searle S."/>
            <person name="Sharpe T."/>
            <person name="Swofford R."/>
            <person name="Tan F.J."/>
            <person name="Williams L."/>
            <person name="Young S."/>
            <person name="Yin S."/>
            <person name="Okada N."/>
            <person name="Kocher T.D."/>
            <person name="Miska E.A."/>
            <person name="Lander E.S."/>
            <person name="Venkatesh B."/>
            <person name="Fernald R.D."/>
            <person name="Meyer A."/>
            <person name="Ponting C.P."/>
            <person name="Streelman J.T."/>
            <person name="Lindblad-Toh K."/>
            <person name="Seehausen O."/>
            <person name="Di Palma F."/>
        </authorList>
    </citation>
    <scope>NUCLEOTIDE SEQUENCE</scope>
</reference>
<feature type="domain" description="Ig-like" evidence="3">
    <location>
        <begin position="131"/>
        <end position="220"/>
    </location>
</feature>
<dbReference type="InterPro" id="IPR013783">
    <property type="entry name" value="Ig-like_fold"/>
</dbReference>
<evidence type="ECO:0000259" key="3">
    <source>
        <dbReference type="PROSITE" id="PS50835"/>
    </source>
</evidence>
<dbReference type="PANTHER" id="PTHR23411">
    <property type="entry name" value="TAPASIN"/>
    <property type="match status" value="1"/>
</dbReference>
<feature type="chain" id="PRO_5018198306" description="Ig-like domain-containing protein" evidence="2">
    <location>
        <begin position="20"/>
        <end position="447"/>
    </location>
</feature>
<accession>A0A3P9C3Q1</accession>
<organism evidence="4 5">
    <name type="scientific">Maylandia zebra</name>
    <name type="common">zebra mbuna</name>
    <dbReference type="NCBI Taxonomy" id="106582"/>
    <lineage>
        <taxon>Eukaryota</taxon>
        <taxon>Metazoa</taxon>
        <taxon>Chordata</taxon>
        <taxon>Craniata</taxon>
        <taxon>Vertebrata</taxon>
        <taxon>Euteleostomi</taxon>
        <taxon>Actinopterygii</taxon>
        <taxon>Neopterygii</taxon>
        <taxon>Teleostei</taxon>
        <taxon>Neoteleostei</taxon>
        <taxon>Acanthomorphata</taxon>
        <taxon>Ovalentaria</taxon>
        <taxon>Cichlomorphae</taxon>
        <taxon>Cichliformes</taxon>
        <taxon>Cichlidae</taxon>
        <taxon>African cichlids</taxon>
        <taxon>Pseudocrenilabrinae</taxon>
        <taxon>Haplochromini</taxon>
        <taxon>Maylandia</taxon>
        <taxon>Maylandia zebra complex</taxon>
    </lineage>
</organism>
<dbReference type="InterPro" id="IPR050380">
    <property type="entry name" value="Immune_Resp_Modulators"/>
</dbReference>
<dbReference type="SMART" id="SM00407">
    <property type="entry name" value="IGc1"/>
    <property type="match status" value="3"/>
</dbReference>
<dbReference type="GeneTree" id="ENSGT00940000161491"/>
<keyword evidence="2" id="KW-0732">Signal</keyword>
<proteinExistence type="predicted"/>
<protein>
    <recommendedName>
        <fullName evidence="3">Ig-like domain-containing protein</fullName>
    </recommendedName>
</protein>
<dbReference type="InterPro" id="IPR013151">
    <property type="entry name" value="Immunoglobulin_dom"/>
</dbReference>
<evidence type="ECO:0000256" key="2">
    <source>
        <dbReference type="SAM" id="SignalP"/>
    </source>
</evidence>
<dbReference type="InterPro" id="IPR007110">
    <property type="entry name" value="Ig-like_dom"/>
</dbReference>
<dbReference type="InterPro" id="IPR003597">
    <property type="entry name" value="Ig_C1-set"/>
</dbReference>
<reference evidence="4" key="3">
    <citation type="submission" date="2025-09" db="UniProtKB">
        <authorList>
            <consortium name="Ensembl"/>
        </authorList>
    </citation>
    <scope>IDENTIFICATION</scope>
</reference>
<feature type="domain" description="Ig-like" evidence="3">
    <location>
        <begin position="27"/>
        <end position="117"/>
    </location>
</feature>
<dbReference type="Ensembl" id="ENSMZET00005017445.1">
    <property type="protein sequence ID" value="ENSMZEP00005016905.1"/>
    <property type="gene ID" value="ENSMZEG00005012699.1"/>
</dbReference>
<dbReference type="InterPro" id="IPR036179">
    <property type="entry name" value="Ig-like_dom_sf"/>
</dbReference>
<dbReference type="AlphaFoldDB" id="A0A3P9C3Q1"/>
<feature type="domain" description="Ig-like" evidence="3">
    <location>
        <begin position="239"/>
        <end position="322"/>
    </location>
</feature>
<dbReference type="Gene3D" id="2.60.40.10">
    <property type="entry name" value="Immunoglobulins"/>
    <property type="match status" value="4"/>
</dbReference>
<feature type="domain" description="Ig-like" evidence="3">
    <location>
        <begin position="340"/>
        <end position="437"/>
    </location>
</feature>
<name>A0A3P9C3Q1_9CICH</name>
<keyword evidence="5" id="KW-1185">Reference proteome</keyword>
<evidence type="ECO:0000256" key="1">
    <source>
        <dbReference type="ARBA" id="ARBA00023319"/>
    </source>
</evidence>
<dbReference type="Pfam" id="PF07654">
    <property type="entry name" value="C1-set"/>
    <property type="match status" value="3"/>
</dbReference>
<dbReference type="Pfam" id="PF00047">
    <property type="entry name" value="ig"/>
    <property type="match status" value="1"/>
</dbReference>
<dbReference type="Proteomes" id="UP000265160">
    <property type="component" value="LG4"/>
</dbReference>
<keyword evidence="1" id="KW-0393">Immunoglobulin domain</keyword>
<dbReference type="SUPFAM" id="SSF48726">
    <property type="entry name" value="Immunoglobulin"/>
    <property type="match status" value="4"/>
</dbReference>
<reference evidence="4" key="2">
    <citation type="submission" date="2025-08" db="UniProtKB">
        <authorList>
            <consortium name="Ensembl"/>
        </authorList>
    </citation>
    <scope>IDENTIFICATION</scope>
</reference>
<feature type="signal peptide" evidence="2">
    <location>
        <begin position="1"/>
        <end position="19"/>
    </location>
</feature>
<evidence type="ECO:0000313" key="5">
    <source>
        <dbReference type="Proteomes" id="UP000265160"/>
    </source>
</evidence>